<dbReference type="PANTHER" id="PTHR33392:SF6">
    <property type="entry name" value="POLYISOPRENYL-TEICHOIC ACID--PEPTIDOGLYCAN TEICHOIC ACID TRANSFERASE TAGU"/>
    <property type="match status" value="1"/>
</dbReference>
<sequence length="344" mass="38533">MEQSRTRQRKKRSKRKILKSILTLFVLTFVVIGGAIFYSAWKINSTITGAAEPELERGVKSEMRTEAVNPSKDNFSVLLLGDDSRPGETRARTDAMLVATFNKDEKSIILTSIPRDSRVEMVGLGFMDKINHANSRGGLNMTINTVENFLDIPIDYYGYVRFEGLVDVVDALGGIEVDVPFDFTFNEKSTDSYNLQFTEGLQHINGKEALAYSRMRKQDPLGDIGRGQRQQQVIEGIIKQAASFSTITNFNGLMDAIGDNLGTNFSFANLVALHSYAGSLTDIENHQVQGSNATINGVYYLEVDQEHLADLQTRLKQHLEIDGHSLNDPNPFEEEKFEEIETSY</sequence>
<dbReference type="InterPro" id="IPR050922">
    <property type="entry name" value="LytR/CpsA/Psr_CW_biosynth"/>
</dbReference>
<protein>
    <submittedName>
        <fullName evidence="8">Transcriptional regulator</fullName>
    </submittedName>
</protein>
<dbReference type="Proteomes" id="UP000297014">
    <property type="component" value="Unassembled WGS sequence"/>
</dbReference>
<dbReference type="NCBIfam" id="TIGR00350">
    <property type="entry name" value="lytR_cpsA_psr"/>
    <property type="match status" value="1"/>
</dbReference>
<evidence type="ECO:0000256" key="3">
    <source>
        <dbReference type="ARBA" id="ARBA00022968"/>
    </source>
</evidence>
<dbReference type="PANTHER" id="PTHR33392">
    <property type="entry name" value="POLYISOPRENYL-TEICHOIC ACID--PEPTIDOGLYCAN TEICHOIC ACID TRANSFERASE TAGU"/>
    <property type="match status" value="1"/>
</dbReference>
<evidence type="ECO:0000313" key="9">
    <source>
        <dbReference type="Proteomes" id="UP000297014"/>
    </source>
</evidence>
<evidence type="ECO:0000313" key="8">
    <source>
        <dbReference type="EMBL" id="THG90923.1"/>
    </source>
</evidence>
<dbReference type="EMBL" id="JALP01000103">
    <property type="protein sequence ID" value="THG90923.1"/>
    <property type="molecule type" value="Genomic_DNA"/>
</dbReference>
<keyword evidence="4 6" id="KW-1133">Transmembrane helix</keyword>
<keyword evidence="3" id="KW-0735">Signal-anchor</keyword>
<dbReference type="Pfam" id="PF03816">
    <property type="entry name" value="LytR_cpsA_psr"/>
    <property type="match status" value="1"/>
</dbReference>
<evidence type="ECO:0000256" key="2">
    <source>
        <dbReference type="ARBA" id="ARBA00022692"/>
    </source>
</evidence>
<dbReference type="GO" id="GO:0071555">
    <property type="term" value="P:cell wall organization"/>
    <property type="evidence" value="ECO:0007669"/>
    <property type="project" value="UniProtKB-KW"/>
</dbReference>
<evidence type="ECO:0000256" key="5">
    <source>
        <dbReference type="SAM" id="MobiDB-lite"/>
    </source>
</evidence>
<feature type="domain" description="Cell envelope-related transcriptional attenuator" evidence="7">
    <location>
        <begin position="92"/>
        <end position="242"/>
    </location>
</feature>
<dbReference type="Gene3D" id="3.40.630.190">
    <property type="entry name" value="LCP protein"/>
    <property type="match status" value="1"/>
</dbReference>
<proteinExistence type="inferred from homology"/>
<gene>
    <name evidence="8" type="ORF">AJ85_08110</name>
</gene>
<comment type="caution">
    <text evidence="8">The sequence shown here is derived from an EMBL/GenBank/DDBJ whole genome shotgun (WGS) entry which is preliminary data.</text>
</comment>
<dbReference type="AlphaFoldDB" id="A0A4S4K028"/>
<name>A0A4S4K028_ALKAL</name>
<dbReference type="InterPro" id="IPR004474">
    <property type="entry name" value="LytR_CpsA_psr"/>
</dbReference>
<feature type="compositionally biased region" description="Acidic residues" evidence="5">
    <location>
        <begin position="331"/>
        <end position="344"/>
    </location>
</feature>
<reference evidence="8 9" key="1">
    <citation type="submission" date="2014-01" db="EMBL/GenBank/DDBJ databases">
        <title>Draft genome sequencing of Bacillus alcalophilus CGMCC 1.3604.</title>
        <authorList>
            <person name="Yang J."/>
            <person name="Diao L."/>
            <person name="Yang S."/>
        </authorList>
    </citation>
    <scope>NUCLEOTIDE SEQUENCE [LARGE SCALE GENOMIC DNA]</scope>
    <source>
        <strain evidence="8 9">CGMCC 1.3604</strain>
    </source>
</reference>
<feature type="region of interest" description="Disordered" evidence="5">
    <location>
        <begin position="322"/>
        <end position="344"/>
    </location>
</feature>
<evidence type="ECO:0000259" key="7">
    <source>
        <dbReference type="Pfam" id="PF03816"/>
    </source>
</evidence>
<accession>A0A4S4K028</accession>
<evidence type="ECO:0000256" key="1">
    <source>
        <dbReference type="ARBA" id="ARBA00006068"/>
    </source>
</evidence>
<keyword evidence="6" id="KW-0472">Membrane</keyword>
<evidence type="ECO:0000256" key="4">
    <source>
        <dbReference type="ARBA" id="ARBA00022989"/>
    </source>
</evidence>
<feature type="transmembrane region" description="Helical" evidence="6">
    <location>
        <begin position="21"/>
        <end position="41"/>
    </location>
</feature>
<comment type="similarity">
    <text evidence="1">Belongs to the LytR/CpsA/Psr (LCP) family.</text>
</comment>
<evidence type="ECO:0000256" key="6">
    <source>
        <dbReference type="SAM" id="Phobius"/>
    </source>
</evidence>
<keyword evidence="2 6" id="KW-0812">Transmembrane</keyword>
<organism evidence="8 9">
    <name type="scientific">Alkalihalobacillus alcalophilus ATCC 27647 = CGMCC 1.3604</name>
    <dbReference type="NCBI Taxonomy" id="1218173"/>
    <lineage>
        <taxon>Bacteria</taxon>
        <taxon>Bacillati</taxon>
        <taxon>Bacillota</taxon>
        <taxon>Bacilli</taxon>
        <taxon>Bacillales</taxon>
        <taxon>Bacillaceae</taxon>
        <taxon>Alkalihalobacillus</taxon>
    </lineage>
</organism>